<sequence>MVKTLSDVSVGLVVLCSLLLNAVFIEGASETARAFVSPSFLFSLKKPVPRFLSSDTRAEKGALETKKPSLGVTGYPVTVLCAEDEETAVTEDLLKAADEAEASGDKLEACRLITQHIRRVTEGGVPTPDLSPSPEAFLSVWRDNGPRAAQLARECLEEDGKEKDPERLALLVEAGTYAVSGKGLARAALGGGLSELQKANKVLREVAPSFDNGVGHIFAGNFYVTTPWPLRSFKKGRERFDLALKVAPSSGRNLYFAGLGALLDGSPAEAAKLFQAVLGEDATFQTPSEIDLKECFQREAGKGLKRAS</sequence>
<dbReference type="EMBL" id="CDMZ01002747">
    <property type="protein sequence ID" value="CEM43730.1"/>
    <property type="molecule type" value="Genomic_DNA"/>
</dbReference>
<proteinExistence type="predicted"/>
<protein>
    <submittedName>
        <fullName evidence="2">Uncharacterized protein</fullName>
    </submittedName>
</protein>
<feature type="signal peptide" evidence="1">
    <location>
        <begin position="1"/>
        <end position="27"/>
    </location>
</feature>
<evidence type="ECO:0000256" key="1">
    <source>
        <dbReference type="SAM" id="SignalP"/>
    </source>
</evidence>
<reference evidence="2" key="1">
    <citation type="submission" date="2014-11" db="EMBL/GenBank/DDBJ databases">
        <authorList>
            <person name="Otto D Thomas"/>
            <person name="Naeem Raeece"/>
        </authorList>
    </citation>
    <scope>NUCLEOTIDE SEQUENCE</scope>
</reference>
<organism evidence="2">
    <name type="scientific">Chromera velia CCMP2878</name>
    <dbReference type="NCBI Taxonomy" id="1169474"/>
    <lineage>
        <taxon>Eukaryota</taxon>
        <taxon>Sar</taxon>
        <taxon>Alveolata</taxon>
        <taxon>Colpodellida</taxon>
        <taxon>Chromeraceae</taxon>
        <taxon>Chromera</taxon>
    </lineage>
</organism>
<keyword evidence="1" id="KW-0732">Signal</keyword>
<dbReference type="VEuPathDB" id="CryptoDB:Cvel_6923"/>
<feature type="chain" id="PRO_5005191860" evidence="1">
    <location>
        <begin position="28"/>
        <end position="308"/>
    </location>
</feature>
<name>A0A0G4HI70_9ALVE</name>
<dbReference type="AlphaFoldDB" id="A0A0G4HI70"/>
<accession>A0A0G4HI70</accession>
<gene>
    <name evidence="2" type="ORF">Cvel_6923</name>
</gene>
<evidence type="ECO:0000313" key="2">
    <source>
        <dbReference type="EMBL" id="CEM43730.1"/>
    </source>
</evidence>